<keyword evidence="3" id="KW-1185">Reference proteome</keyword>
<feature type="region of interest" description="Disordered" evidence="1">
    <location>
        <begin position="1"/>
        <end position="20"/>
    </location>
</feature>
<evidence type="ECO:0000313" key="4">
    <source>
        <dbReference type="WBParaSite" id="TCNE_0001301501-mRNA-1"/>
    </source>
</evidence>
<dbReference type="Proteomes" id="UP000050794">
    <property type="component" value="Unassembled WGS sequence"/>
</dbReference>
<accession>A0A183UWZ5</accession>
<organism evidence="3 4">
    <name type="scientific">Toxocara canis</name>
    <name type="common">Canine roundworm</name>
    <dbReference type="NCBI Taxonomy" id="6265"/>
    <lineage>
        <taxon>Eukaryota</taxon>
        <taxon>Metazoa</taxon>
        <taxon>Ecdysozoa</taxon>
        <taxon>Nematoda</taxon>
        <taxon>Chromadorea</taxon>
        <taxon>Rhabditida</taxon>
        <taxon>Spirurina</taxon>
        <taxon>Ascaridomorpha</taxon>
        <taxon>Ascaridoidea</taxon>
        <taxon>Toxocaridae</taxon>
        <taxon>Toxocara</taxon>
    </lineage>
</organism>
<dbReference type="WBParaSite" id="TCNE_0001301501-mRNA-1">
    <property type="protein sequence ID" value="TCNE_0001301501-mRNA-1"/>
    <property type="gene ID" value="TCNE_0001301501"/>
</dbReference>
<gene>
    <name evidence="2" type="ORF">TCNE_LOCUS13015</name>
</gene>
<name>A0A183UWZ5_TOXCA</name>
<dbReference type="AlphaFoldDB" id="A0A183UWZ5"/>
<evidence type="ECO:0000313" key="2">
    <source>
        <dbReference type="EMBL" id="VDM44336.1"/>
    </source>
</evidence>
<protein>
    <submittedName>
        <fullName evidence="2 4">Uncharacterized protein</fullName>
    </submittedName>
</protein>
<evidence type="ECO:0000313" key="3">
    <source>
        <dbReference type="Proteomes" id="UP000050794"/>
    </source>
</evidence>
<dbReference type="EMBL" id="UYWY01021523">
    <property type="protein sequence ID" value="VDM44336.1"/>
    <property type="molecule type" value="Genomic_DNA"/>
</dbReference>
<sequence length="92" mass="9464">MDEGAAEDNAETREEGMHLIGTASGAAWSEYRCIEDAPRGSDRSAKGRLTQCTVLRKETAPAHIGVHCETSALGTTNGCAVAAASSATCALP</sequence>
<proteinExistence type="predicted"/>
<reference evidence="4" key="1">
    <citation type="submission" date="2016-06" db="UniProtKB">
        <authorList>
            <consortium name="WormBaseParasite"/>
        </authorList>
    </citation>
    <scope>IDENTIFICATION</scope>
</reference>
<reference evidence="2 3" key="2">
    <citation type="submission" date="2018-11" db="EMBL/GenBank/DDBJ databases">
        <authorList>
            <consortium name="Pathogen Informatics"/>
        </authorList>
    </citation>
    <scope>NUCLEOTIDE SEQUENCE [LARGE SCALE GENOMIC DNA]</scope>
</reference>
<evidence type="ECO:0000256" key="1">
    <source>
        <dbReference type="SAM" id="MobiDB-lite"/>
    </source>
</evidence>